<evidence type="ECO:0000259" key="7">
    <source>
        <dbReference type="PROSITE" id="PS50059"/>
    </source>
</evidence>
<comment type="similarity">
    <text evidence="2 6">Belongs to the FKBP-type PPIase family.</text>
</comment>
<dbReference type="InterPro" id="IPR046357">
    <property type="entry name" value="PPIase_dom_sf"/>
</dbReference>
<dbReference type="PANTHER" id="PTHR43811">
    <property type="entry name" value="FKBP-TYPE PEPTIDYL-PROLYL CIS-TRANS ISOMERASE FKPA"/>
    <property type="match status" value="1"/>
</dbReference>
<organism evidence="8 9">
    <name type="scientific">Ekhidna lutea</name>
    <dbReference type="NCBI Taxonomy" id="447679"/>
    <lineage>
        <taxon>Bacteria</taxon>
        <taxon>Pseudomonadati</taxon>
        <taxon>Bacteroidota</taxon>
        <taxon>Cytophagia</taxon>
        <taxon>Cytophagales</taxon>
        <taxon>Reichenbachiellaceae</taxon>
        <taxon>Ekhidna</taxon>
    </lineage>
</organism>
<gene>
    <name evidence="8" type="ORF">SAMN05421640_3365</name>
</gene>
<keyword evidence="4 5" id="KW-0413">Isomerase</keyword>
<sequence>MKKILLLITVFGIALISGCGKDEEGLTEEEQLALDLEIIDSHLSANGITAQEHESGIRYVVDREGDGESPTASGNVIVKYKGTFLNGEIFDRNDLGVNFNLGALIEAWALMIPEMKEGGKMTMYVPSKYAYGSRGSGPIPPNTVLIFEMELVSLVRSASEQLEIDLARIDQHLEGNNINAQIHSSGIRYRVLEEGTGLNPTLTDLVTVTYTGQFLEGEIFDEAENVDFRLNSLIDSWKTMLPTMQEGGRIIMYAPSGMCYGNEGNGINIPPNAVLIFQIELIEINK</sequence>
<evidence type="ECO:0000256" key="6">
    <source>
        <dbReference type="RuleBase" id="RU003915"/>
    </source>
</evidence>
<dbReference type="Pfam" id="PF00254">
    <property type="entry name" value="FKBP_C"/>
    <property type="match status" value="2"/>
</dbReference>
<evidence type="ECO:0000256" key="3">
    <source>
        <dbReference type="ARBA" id="ARBA00023110"/>
    </source>
</evidence>
<evidence type="ECO:0000313" key="9">
    <source>
        <dbReference type="Proteomes" id="UP000198393"/>
    </source>
</evidence>
<dbReference type="OrthoDB" id="9814548at2"/>
<dbReference type="AlphaFoldDB" id="A0A239LKW8"/>
<evidence type="ECO:0000256" key="5">
    <source>
        <dbReference type="PROSITE-ProRule" id="PRU00277"/>
    </source>
</evidence>
<dbReference type="InterPro" id="IPR001179">
    <property type="entry name" value="PPIase_FKBP_dom"/>
</dbReference>
<accession>A0A239LKW8</accession>
<dbReference type="EMBL" id="FZPD01000005">
    <property type="protein sequence ID" value="SNT31317.1"/>
    <property type="molecule type" value="Genomic_DNA"/>
</dbReference>
<protein>
    <recommendedName>
        <fullName evidence="6">Peptidyl-prolyl cis-trans isomerase</fullName>
        <ecNumber evidence="6">5.2.1.8</ecNumber>
    </recommendedName>
</protein>
<dbReference type="PROSITE" id="PS51257">
    <property type="entry name" value="PROKAR_LIPOPROTEIN"/>
    <property type="match status" value="1"/>
</dbReference>
<evidence type="ECO:0000256" key="2">
    <source>
        <dbReference type="ARBA" id="ARBA00006577"/>
    </source>
</evidence>
<dbReference type="EC" id="5.2.1.8" evidence="6"/>
<evidence type="ECO:0000256" key="1">
    <source>
        <dbReference type="ARBA" id="ARBA00000971"/>
    </source>
</evidence>
<dbReference type="PROSITE" id="PS50059">
    <property type="entry name" value="FKBP_PPIASE"/>
    <property type="match status" value="2"/>
</dbReference>
<reference evidence="8 9" key="1">
    <citation type="submission" date="2017-06" db="EMBL/GenBank/DDBJ databases">
        <authorList>
            <person name="Kim H.J."/>
            <person name="Triplett B.A."/>
        </authorList>
    </citation>
    <scope>NUCLEOTIDE SEQUENCE [LARGE SCALE GENOMIC DNA]</scope>
    <source>
        <strain evidence="8 9">DSM 19307</strain>
    </source>
</reference>
<feature type="domain" description="PPIase FKBP-type" evidence="7">
    <location>
        <begin position="73"/>
        <end position="155"/>
    </location>
</feature>
<dbReference type="Proteomes" id="UP000198393">
    <property type="component" value="Unassembled WGS sequence"/>
</dbReference>
<evidence type="ECO:0000256" key="4">
    <source>
        <dbReference type="ARBA" id="ARBA00023235"/>
    </source>
</evidence>
<dbReference type="RefSeq" id="WP_144017459.1">
    <property type="nucleotide sequence ID" value="NZ_FZPD01000005.1"/>
</dbReference>
<evidence type="ECO:0000313" key="8">
    <source>
        <dbReference type="EMBL" id="SNT31317.1"/>
    </source>
</evidence>
<proteinExistence type="inferred from homology"/>
<dbReference type="SUPFAM" id="SSF54534">
    <property type="entry name" value="FKBP-like"/>
    <property type="match status" value="2"/>
</dbReference>
<dbReference type="PANTHER" id="PTHR43811:SF19">
    <property type="entry name" value="39 KDA FK506-BINDING NUCLEAR PROTEIN"/>
    <property type="match status" value="1"/>
</dbReference>
<dbReference type="GO" id="GO:0003755">
    <property type="term" value="F:peptidyl-prolyl cis-trans isomerase activity"/>
    <property type="evidence" value="ECO:0007669"/>
    <property type="project" value="UniProtKB-UniRule"/>
</dbReference>
<comment type="catalytic activity">
    <reaction evidence="1 5 6">
        <text>[protein]-peptidylproline (omega=180) = [protein]-peptidylproline (omega=0)</text>
        <dbReference type="Rhea" id="RHEA:16237"/>
        <dbReference type="Rhea" id="RHEA-COMP:10747"/>
        <dbReference type="Rhea" id="RHEA-COMP:10748"/>
        <dbReference type="ChEBI" id="CHEBI:83833"/>
        <dbReference type="ChEBI" id="CHEBI:83834"/>
        <dbReference type="EC" id="5.2.1.8"/>
    </reaction>
</comment>
<keyword evidence="9" id="KW-1185">Reference proteome</keyword>
<name>A0A239LKW8_EKHLU</name>
<feature type="domain" description="PPIase FKBP-type" evidence="7">
    <location>
        <begin position="203"/>
        <end position="285"/>
    </location>
</feature>
<dbReference type="Gene3D" id="3.10.50.40">
    <property type="match status" value="2"/>
</dbReference>
<keyword evidence="3 5" id="KW-0697">Rotamase</keyword>